<evidence type="ECO:0000313" key="1">
    <source>
        <dbReference type="Ensembl" id="ENSCABP00000020453.1"/>
    </source>
</evidence>
<dbReference type="PANTHER" id="PTHR44525:SF1">
    <property type="entry name" value="WD REPEAT-CONTAINING PROTEIN 27"/>
    <property type="match status" value="1"/>
</dbReference>
<dbReference type="GeneTree" id="ENSGT00390000012017"/>
<proteinExistence type="predicted"/>
<dbReference type="InterPro" id="IPR015943">
    <property type="entry name" value="WD40/YVTN_repeat-like_dom_sf"/>
</dbReference>
<dbReference type="InterPro" id="IPR001680">
    <property type="entry name" value="WD40_rpt"/>
</dbReference>
<dbReference type="SMART" id="SM00320">
    <property type="entry name" value="WD40"/>
    <property type="match status" value="1"/>
</dbReference>
<evidence type="ECO:0000313" key="2">
    <source>
        <dbReference type="Proteomes" id="UP000694404"/>
    </source>
</evidence>
<organism evidence="1 2">
    <name type="scientific">Chelonoidis abingdonii</name>
    <name type="common">Abingdon island giant tortoise</name>
    <name type="synonym">Testudo abingdonii</name>
    <dbReference type="NCBI Taxonomy" id="106734"/>
    <lineage>
        <taxon>Eukaryota</taxon>
        <taxon>Metazoa</taxon>
        <taxon>Chordata</taxon>
        <taxon>Craniata</taxon>
        <taxon>Vertebrata</taxon>
        <taxon>Euteleostomi</taxon>
        <taxon>Archelosauria</taxon>
        <taxon>Testudinata</taxon>
        <taxon>Testudines</taxon>
        <taxon>Cryptodira</taxon>
        <taxon>Durocryptodira</taxon>
        <taxon>Testudinoidea</taxon>
        <taxon>Testudinidae</taxon>
        <taxon>Chelonoidis</taxon>
    </lineage>
</organism>
<protein>
    <submittedName>
        <fullName evidence="1">Uncharacterized protein</fullName>
    </submittedName>
</protein>
<keyword evidence="2" id="KW-1185">Reference proteome</keyword>
<dbReference type="Ensembl" id="ENSCABT00000022408.1">
    <property type="protein sequence ID" value="ENSCABP00000020453.1"/>
    <property type="gene ID" value="ENSCABG00000015076.1"/>
</dbReference>
<reference evidence="1" key="1">
    <citation type="submission" date="2025-08" db="UniProtKB">
        <authorList>
            <consortium name="Ensembl"/>
        </authorList>
    </citation>
    <scope>IDENTIFICATION</scope>
</reference>
<dbReference type="AlphaFoldDB" id="A0A8C0ITV3"/>
<dbReference type="Gene3D" id="2.130.10.10">
    <property type="entry name" value="YVTN repeat-like/Quinoprotein amine dehydrogenase"/>
    <property type="match status" value="1"/>
</dbReference>
<reference evidence="1" key="2">
    <citation type="submission" date="2025-09" db="UniProtKB">
        <authorList>
            <consortium name="Ensembl"/>
        </authorList>
    </citation>
    <scope>IDENTIFICATION</scope>
</reference>
<dbReference type="Proteomes" id="UP000694404">
    <property type="component" value="Unplaced"/>
</dbReference>
<dbReference type="Pfam" id="PF00400">
    <property type="entry name" value="WD40"/>
    <property type="match status" value="1"/>
</dbReference>
<name>A0A8C0ITV3_CHEAB</name>
<sequence>SRYACQIIPLCSVSYTSIFDMLLCASLNMCCAIFSILAPIQQSSYGSAFSTQPLEAYSLFMTTAIGDGIKLWDLRTLRCERRFEGHINRCHPCGIAVTPCGQFIACGSEDKSAYIYEMRSSTFSHKLAGHTESVINVAFSPSFPQVHFFPLSFLLSFKCIQASCRSGARVLGAIGGGPSACCDSLSTTNKTRTYLLSGYILPLQCLKKTKKKPNQMFVTAKLKLSYNNKLQDL</sequence>
<dbReference type="SUPFAM" id="SSF50978">
    <property type="entry name" value="WD40 repeat-like"/>
    <property type="match status" value="1"/>
</dbReference>
<dbReference type="InterPro" id="IPR036322">
    <property type="entry name" value="WD40_repeat_dom_sf"/>
</dbReference>
<dbReference type="InterPro" id="IPR042411">
    <property type="entry name" value="WDR27"/>
</dbReference>
<accession>A0A8C0ITV3</accession>
<dbReference type="PANTHER" id="PTHR44525">
    <property type="entry name" value="WD REPEAT-CONTAINING PROTEIN 27"/>
    <property type="match status" value="1"/>
</dbReference>